<dbReference type="GO" id="GO:0140825">
    <property type="term" value="F:lactoperoxidase activity"/>
    <property type="evidence" value="ECO:0007669"/>
    <property type="project" value="UniProtKB-EC"/>
</dbReference>
<accession>A0A5N6NY16</accession>
<feature type="domain" description="Plant heme peroxidase family profile" evidence="17">
    <location>
        <begin position="5"/>
        <end position="255"/>
    </location>
</feature>
<evidence type="ECO:0000256" key="11">
    <source>
        <dbReference type="ARBA" id="ARBA00023157"/>
    </source>
</evidence>
<dbReference type="InterPro" id="IPR002016">
    <property type="entry name" value="Haem_peroxidase"/>
</dbReference>
<comment type="cofactor">
    <cofactor evidence="14">
        <name>heme b</name>
        <dbReference type="ChEBI" id="CHEBI:60344"/>
    </cofactor>
    <text evidence="14">Binds 1 heme b (iron(II)-protoporphyrin IX) group per subunit.</text>
</comment>
<feature type="binding site" evidence="14">
    <location>
        <position position="130"/>
    </location>
    <ligand>
        <name>Ca(2+)</name>
        <dbReference type="ChEBI" id="CHEBI:29108"/>
        <label>2</label>
    </ligand>
</feature>
<evidence type="ECO:0000256" key="16">
    <source>
        <dbReference type="SAM" id="MobiDB-lite"/>
    </source>
</evidence>
<feature type="disulfide bond" evidence="15">
    <location>
        <begin position="56"/>
        <end position="251"/>
    </location>
</feature>
<dbReference type="OrthoDB" id="2113341at2759"/>
<dbReference type="Gene3D" id="1.10.520.10">
    <property type="match status" value="1"/>
</dbReference>
<feature type="binding site" evidence="13">
    <location>
        <position position="99"/>
    </location>
    <ligand>
        <name>substrate</name>
    </ligand>
</feature>
<dbReference type="PRINTS" id="PR00461">
    <property type="entry name" value="PLPEROXIDASE"/>
</dbReference>
<dbReference type="PRINTS" id="PR00458">
    <property type="entry name" value="PEROXIDASE"/>
</dbReference>
<dbReference type="InterPro" id="IPR019793">
    <property type="entry name" value="Peroxidases_heam-ligand_BS"/>
</dbReference>
<evidence type="ECO:0000313" key="19">
    <source>
        <dbReference type="Proteomes" id="UP000326396"/>
    </source>
</evidence>
<dbReference type="GO" id="GO:0042744">
    <property type="term" value="P:hydrogen peroxide catabolic process"/>
    <property type="evidence" value="ECO:0007669"/>
    <property type="project" value="InterPro"/>
</dbReference>
<feature type="binding site" evidence="14">
    <location>
        <position position="10"/>
    </location>
    <ligand>
        <name>Ca(2+)</name>
        <dbReference type="ChEBI" id="CHEBI:29108"/>
        <label>1</label>
    </ligand>
</feature>
<reference evidence="18 19" key="1">
    <citation type="submission" date="2019-05" db="EMBL/GenBank/DDBJ databases">
        <title>Mikania micrantha, genome provides insights into the molecular mechanism of rapid growth.</title>
        <authorList>
            <person name="Liu B."/>
        </authorList>
    </citation>
    <scope>NUCLEOTIDE SEQUENCE [LARGE SCALE GENOMIC DNA]</scope>
    <source>
        <strain evidence="18">NLD-2019</strain>
        <tissue evidence="18">Leaf</tissue>
    </source>
</reference>
<keyword evidence="5" id="KW-0575">Peroxidase</keyword>
<dbReference type="AlphaFoldDB" id="A0A5N6NY16"/>
<dbReference type="PANTHER" id="PTHR31517:SF48">
    <property type="entry name" value="PEROXIDASE 16-RELATED"/>
    <property type="match status" value="1"/>
</dbReference>
<dbReference type="PROSITE" id="PS00435">
    <property type="entry name" value="PEROXIDASE_1"/>
    <property type="match status" value="1"/>
</dbReference>
<comment type="caution">
    <text evidence="18">The sequence shown here is derived from an EMBL/GenBank/DDBJ whole genome shotgun (WGS) entry which is preliminary data.</text>
</comment>
<dbReference type="InterPro" id="IPR000823">
    <property type="entry name" value="Peroxidase_pln"/>
</dbReference>
<dbReference type="GO" id="GO:0020037">
    <property type="term" value="F:heme binding"/>
    <property type="evidence" value="ECO:0007669"/>
    <property type="project" value="InterPro"/>
</dbReference>
<dbReference type="Proteomes" id="UP000326396">
    <property type="component" value="Linkage Group LG16"/>
</dbReference>
<dbReference type="InterPro" id="IPR010255">
    <property type="entry name" value="Haem_peroxidase_sf"/>
</dbReference>
<dbReference type="InterPro" id="IPR033905">
    <property type="entry name" value="Secretory_peroxidase"/>
</dbReference>
<feature type="binding site" evidence="14">
    <location>
        <position position="22"/>
    </location>
    <ligand>
        <name>Ca(2+)</name>
        <dbReference type="ChEBI" id="CHEBI:29108"/>
        <label>1</label>
    </ligand>
</feature>
<proteinExistence type="inferred from homology"/>
<keyword evidence="8 14" id="KW-0106">Calcium</keyword>
<evidence type="ECO:0000256" key="4">
    <source>
        <dbReference type="ARBA" id="ARBA00012313"/>
    </source>
</evidence>
<comment type="function">
    <text evidence="2">Removal of H(2)O(2), oxidation of toxic reductants, biosynthesis and degradation of lignin, suberization, auxin catabolism, response to environmental stresses such as wounding, pathogen attack and oxidative stress. These functions might be dependent on each isozyme/isoform in each plant tissue.</text>
</comment>
<dbReference type="SUPFAM" id="SSF48113">
    <property type="entry name" value="Heme-dependent peroxidases"/>
    <property type="match status" value="1"/>
</dbReference>
<evidence type="ECO:0000256" key="1">
    <source>
        <dbReference type="ARBA" id="ARBA00000189"/>
    </source>
</evidence>
<organism evidence="18 19">
    <name type="scientific">Mikania micrantha</name>
    <name type="common">bitter vine</name>
    <dbReference type="NCBI Taxonomy" id="192012"/>
    <lineage>
        <taxon>Eukaryota</taxon>
        <taxon>Viridiplantae</taxon>
        <taxon>Streptophyta</taxon>
        <taxon>Embryophyta</taxon>
        <taxon>Tracheophyta</taxon>
        <taxon>Spermatophyta</taxon>
        <taxon>Magnoliopsida</taxon>
        <taxon>eudicotyledons</taxon>
        <taxon>Gunneridae</taxon>
        <taxon>Pentapetalae</taxon>
        <taxon>asterids</taxon>
        <taxon>campanulids</taxon>
        <taxon>Asterales</taxon>
        <taxon>Asteraceae</taxon>
        <taxon>Asteroideae</taxon>
        <taxon>Heliantheae alliance</taxon>
        <taxon>Eupatorieae</taxon>
        <taxon>Mikania</taxon>
    </lineage>
</organism>
<keyword evidence="10 14" id="KW-0408">Iron</keyword>
<keyword evidence="12" id="KW-0325">Glycoprotein</keyword>
<keyword evidence="9" id="KW-0560">Oxidoreductase</keyword>
<feature type="binding site" evidence="14">
    <location>
        <position position="8"/>
    </location>
    <ligand>
        <name>Ca(2+)</name>
        <dbReference type="ChEBI" id="CHEBI:29108"/>
        <label>1</label>
    </ligand>
</feature>
<evidence type="ECO:0000256" key="7">
    <source>
        <dbReference type="ARBA" id="ARBA00022723"/>
    </source>
</evidence>
<gene>
    <name evidence="18" type="ORF">E3N88_15245</name>
</gene>
<evidence type="ECO:0000256" key="12">
    <source>
        <dbReference type="ARBA" id="ARBA00023180"/>
    </source>
</evidence>
<dbReference type="FunFam" id="1.10.420.10:FF:000006">
    <property type="entry name" value="Peroxidase"/>
    <property type="match status" value="1"/>
</dbReference>
<evidence type="ECO:0000256" key="15">
    <source>
        <dbReference type="PIRSR" id="PIRSR600823-5"/>
    </source>
</evidence>
<protein>
    <recommendedName>
        <fullName evidence="4">peroxidase</fullName>
        <ecNumber evidence="4">1.11.1.7</ecNumber>
    </recommendedName>
</protein>
<feature type="binding site" evidence="14">
    <location>
        <position position="6"/>
    </location>
    <ligand>
        <name>Ca(2+)</name>
        <dbReference type="ChEBI" id="CHEBI:29108"/>
        <label>1</label>
    </ligand>
</feature>
<keyword evidence="11 15" id="KW-1015">Disulfide bond</keyword>
<keyword evidence="7 14" id="KW-0479">Metal-binding</keyword>
<dbReference type="GO" id="GO:0006979">
    <property type="term" value="P:response to oxidative stress"/>
    <property type="evidence" value="ECO:0007669"/>
    <property type="project" value="InterPro"/>
</dbReference>
<feature type="binding site" evidence="14">
    <location>
        <position position="175"/>
    </location>
    <ligand>
        <name>Ca(2+)</name>
        <dbReference type="ChEBI" id="CHEBI:29108"/>
        <label>2</label>
    </ligand>
</feature>
<evidence type="ECO:0000256" key="9">
    <source>
        <dbReference type="ARBA" id="ARBA00023002"/>
    </source>
</evidence>
<sequence length="265" mass="29128">MNIPRGCDGSVLLDGSASEPSEKDAPPNLTLRAQAFVIIENLRRLVHKDCGHVVSCSDITTLAARDAVVMSGGPDYSVPLGRRDGLTFATRNVTLANLPPPFAKTNAILNSLSQKGFTPTDVVALSGGHTIGLAHCISFTTRLYPIIDPTLDQTFYKNLKIICPTINSTNTTFMDIRSPETFDNKYYIDLINRQGLLTSDQDLYTDIMTQSIVKNFAVNKTLFYQNFVSAMIKMSQLSVLTGSQGEIRKNCSHRNSNDLFISPNM</sequence>
<dbReference type="Pfam" id="PF00141">
    <property type="entry name" value="peroxidase"/>
    <property type="match status" value="1"/>
</dbReference>
<evidence type="ECO:0000256" key="5">
    <source>
        <dbReference type="ARBA" id="ARBA00022559"/>
    </source>
</evidence>
<evidence type="ECO:0000256" key="14">
    <source>
        <dbReference type="PIRSR" id="PIRSR600823-3"/>
    </source>
</evidence>
<evidence type="ECO:0000256" key="6">
    <source>
        <dbReference type="ARBA" id="ARBA00022617"/>
    </source>
</evidence>
<comment type="cofactor">
    <cofactor evidence="14">
        <name>Ca(2+)</name>
        <dbReference type="ChEBI" id="CHEBI:29108"/>
    </cofactor>
    <text evidence="14">Binds 2 calcium ions per subunit.</text>
</comment>
<feature type="binding site" description="axial binding residue" evidence="14">
    <location>
        <position position="129"/>
    </location>
    <ligand>
        <name>heme b</name>
        <dbReference type="ChEBI" id="CHEBI:60344"/>
    </ligand>
    <ligandPart>
        <name>Fe</name>
        <dbReference type="ChEBI" id="CHEBI:18248"/>
    </ligandPart>
</feature>
<evidence type="ECO:0000259" key="17">
    <source>
        <dbReference type="PROSITE" id="PS50873"/>
    </source>
</evidence>
<dbReference type="PROSITE" id="PS50873">
    <property type="entry name" value="PEROXIDASE_4"/>
    <property type="match status" value="1"/>
</dbReference>
<dbReference type="GO" id="GO:0046872">
    <property type="term" value="F:metal ion binding"/>
    <property type="evidence" value="ECO:0007669"/>
    <property type="project" value="UniProtKB-KW"/>
</dbReference>
<dbReference type="Gene3D" id="1.10.420.10">
    <property type="entry name" value="Peroxidase, domain 2"/>
    <property type="match status" value="1"/>
</dbReference>
<dbReference type="PANTHER" id="PTHR31517">
    <property type="match status" value="1"/>
</dbReference>
<evidence type="ECO:0000256" key="2">
    <source>
        <dbReference type="ARBA" id="ARBA00002322"/>
    </source>
</evidence>
<comment type="similarity">
    <text evidence="3">Belongs to the peroxidase family. Ascorbate peroxidase subfamily.</text>
</comment>
<evidence type="ECO:0000256" key="8">
    <source>
        <dbReference type="ARBA" id="ARBA00022837"/>
    </source>
</evidence>
<name>A0A5N6NY16_9ASTR</name>
<evidence type="ECO:0000256" key="3">
    <source>
        <dbReference type="ARBA" id="ARBA00006873"/>
    </source>
</evidence>
<feature type="binding site" evidence="14">
    <location>
        <position position="183"/>
    </location>
    <ligand>
        <name>Ca(2+)</name>
        <dbReference type="ChEBI" id="CHEBI:29108"/>
        <label>2</label>
    </ligand>
</feature>
<dbReference type="EC" id="1.11.1.7" evidence="4"/>
<evidence type="ECO:0000313" key="18">
    <source>
        <dbReference type="EMBL" id="KAD5507542.1"/>
    </source>
</evidence>
<dbReference type="CDD" id="cd00693">
    <property type="entry name" value="secretory_peroxidase"/>
    <property type="match status" value="1"/>
</dbReference>
<keyword evidence="19" id="KW-1185">Reference proteome</keyword>
<evidence type="ECO:0000256" key="13">
    <source>
        <dbReference type="PIRSR" id="PIRSR600823-2"/>
    </source>
</evidence>
<keyword evidence="6" id="KW-0349">Heme</keyword>
<comment type="catalytic activity">
    <reaction evidence="1">
        <text>2 a phenolic donor + H2O2 = 2 a phenolic radical donor + 2 H2O</text>
        <dbReference type="Rhea" id="RHEA:56136"/>
        <dbReference type="ChEBI" id="CHEBI:15377"/>
        <dbReference type="ChEBI" id="CHEBI:16240"/>
        <dbReference type="ChEBI" id="CHEBI:139520"/>
        <dbReference type="ChEBI" id="CHEBI:139521"/>
        <dbReference type="EC" id="1.11.1.7"/>
    </reaction>
</comment>
<feature type="disulfide bond" evidence="15">
    <location>
        <begin position="136"/>
        <end position="163"/>
    </location>
</feature>
<feature type="region of interest" description="Disordered" evidence="16">
    <location>
        <begin position="1"/>
        <end position="26"/>
    </location>
</feature>
<dbReference type="EMBL" id="SZYD01000008">
    <property type="protein sequence ID" value="KAD5507542.1"/>
    <property type="molecule type" value="Genomic_DNA"/>
</dbReference>
<evidence type="ECO:0000256" key="10">
    <source>
        <dbReference type="ARBA" id="ARBA00023004"/>
    </source>
</evidence>